<dbReference type="CDD" id="cd04232">
    <property type="entry name" value="CuRO_1_CueO_FtsP"/>
    <property type="match status" value="1"/>
</dbReference>
<evidence type="ECO:0000256" key="4">
    <source>
        <dbReference type="SAM" id="MobiDB-lite"/>
    </source>
</evidence>
<dbReference type="Pfam" id="PF07732">
    <property type="entry name" value="Cu-oxidase_3"/>
    <property type="match status" value="1"/>
</dbReference>
<proteinExistence type="inferred from homology"/>
<dbReference type="SUPFAM" id="SSF49503">
    <property type="entry name" value="Cupredoxins"/>
    <property type="match status" value="3"/>
</dbReference>
<accession>A0A895YP84</accession>
<organism evidence="7 8">
    <name type="scientific">Natronosporangium hydrolyticum</name>
    <dbReference type="NCBI Taxonomy" id="2811111"/>
    <lineage>
        <taxon>Bacteria</taxon>
        <taxon>Bacillati</taxon>
        <taxon>Actinomycetota</taxon>
        <taxon>Actinomycetes</taxon>
        <taxon>Micromonosporales</taxon>
        <taxon>Micromonosporaceae</taxon>
        <taxon>Natronosporangium</taxon>
    </lineage>
</organism>
<dbReference type="CDD" id="cd13867">
    <property type="entry name" value="CuRO_2_CueO_FtsP"/>
    <property type="match status" value="1"/>
</dbReference>
<dbReference type="GO" id="GO:0016491">
    <property type="term" value="F:oxidoreductase activity"/>
    <property type="evidence" value="ECO:0007669"/>
    <property type="project" value="UniProtKB-KW"/>
</dbReference>
<dbReference type="Pfam" id="PF07731">
    <property type="entry name" value="Cu-oxidase_2"/>
    <property type="match status" value="1"/>
</dbReference>
<evidence type="ECO:0000313" key="8">
    <source>
        <dbReference type="Proteomes" id="UP000662857"/>
    </source>
</evidence>
<protein>
    <submittedName>
        <fullName evidence="7">Multicopper oxidase domain-containing protein</fullName>
    </submittedName>
</protein>
<gene>
    <name evidence="7" type="ORF">JQS43_05360</name>
</gene>
<sequence length="517" mass="55604">MRRIPILIASALALVLLGGAALAGAGAWTWQRAVLDTTGQLAFDQPLAIPPLLEGELDDDGHRVFDLAAGVGQHDLGGGPMETWGYNGDYLGPTLRASRGEQVTVNIDNQLPDPTTVHWHGMGLPAAMDGGPHTAIGPGESAAPSWRIDQPAATLWYHPHPHGETEQQVYRGLAGLFLIEDEPGAALPLPDEYGVDDIPVVVQDKQFDDGELDASANFLSGVGILGDSIVVNGTPSPYLDVTTERVRLRLLNGSTARSYDFGFADDRRFALIGTDGGLLSEPHHTTRVMLSPGERAELVVELAPAETATLRSYPPELGVNAYGSRFGGGDDTLDILQLRAADQLAPRPEVPTDLVEVPRLDPAEAVATRSLQLGGSHINGQRMDMSRIDFAVTAGSVEVWRVQNADGTPHNFHIHDVQFQVLSVGGAGPPPELAGWKDTVYLPAGVSFELIARFSDYPDPDIPYMFHCHLLRHEDDGMMGQFVLVEEGQSAGDLDQHEDHGHGHHDGHGANHDHDQQ</sequence>
<keyword evidence="8" id="KW-1185">Reference proteome</keyword>
<dbReference type="InterPro" id="IPR011706">
    <property type="entry name" value="Cu-oxidase_C"/>
</dbReference>
<feature type="region of interest" description="Disordered" evidence="4">
    <location>
        <begin position="493"/>
        <end position="517"/>
    </location>
</feature>
<name>A0A895YP84_9ACTN</name>
<feature type="domain" description="Plastocyanin-like" evidence="5">
    <location>
        <begin position="374"/>
        <end position="483"/>
    </location>
</feature>
<feature type="compositionally biased region" description="Basic and acidic residues" evidence="4">
    <location>
        <begin position="494"/>
        <end position="517"/>
    </location>
</feature>
<dbReference type="InterPro" id="IPR045087">
    <property type="entry name" value="Cu-oxidase_fam"/>
</dbReference>
<feature type="domain" description="Plastocyanin-like" evidence="6">
    <location>
        <begin position="78"/>
        <end position="182"/>
    </location>
</feature>
<comment type="similarity">
    <text evidence="1">Belongs to the multicopper oxidase family.</text>
</comment>
<dbReference type="CDD" id="cd13890">
    <property type="entry name" value="CuRO_3_CueO_FtsP"/>
    <property type="match status" value="1"/>
</dbReference>
<dbReference type="Gene3D" id="2.60.40.420">
    <property type="entry name" value="Cupredoxins - blue copper proteins"/>
    <property type="match status" value="3"/>
</dbReference>
<evidence type="ECO:0000256" key="2">
    <source>
        <dbReference type="ARBA" id="ARBA00022723"/>
    </source>
</evidence>
<dbReference type="RefSeq" id="WP_239677954.1">
    <property type="nucleotide sequence ID" value="NZ_CP070499.1"/>
</dbReference>
<dbReference type="PANTHER" id="PTHR48267:SF1">
    <property type="entry name" value="BILIRUBIN OXIDASE"/>
    <property type="match status" value="1"/>
</dbReference>
<dbReference type="InterPro" id="IPR011707">
    <property type="entry name" value="Cu-oxidase-like_N"/>
</dbReference>
<dbReference type="GO" id="GO:0005507">
    <property type="term" value="F:copper ion binding"/>
    <property type="evidence" value="ECO:0007669"/>
    <property type="project" value="InterPro"/>
</dbReference>
<evidence type="ECO:0000313" key="7">
    <source>
        <dbReference type="EMBL" id="QSB15768.1"/>
    </source>
</evidence>
<keyword evidence="2" id="KW-0479">Metal-binding</keyword>
<dbReference type="EMBL" id="CP070499">
    <property type="protein sequence ID" value="QSB15768.1"/>
    <property type="molecule type" value="Genomic_DNA"/>
</dbReference>
<dbReference type="PROSITE" id="PS00080">
    <property type="entry name" value="MULTICOPPER_OXIDASE2"/>
    <property type="match status" value="1"/>
</dbReference>
<evidence type="ECO:0000256" key="1">
    <source>
        <dbReference type="ARBA" id="ARBA00010609"/>
    </source>
</evidence>
<evidence type="ECO:0000259" key="6">
    <source>
        <dbReference type="Pfam" id="PF07732"/>
    </source>
</evidence>
<keyword evidence="3" id="KW-0560">Oxidoreductase</keyword>
<dbReference type="InterPro" id="IPR002355">
    <property type="entry name" value="Cu_oxidase_Cu_BS"/>
</dbReference>
<evidence type="ECO:0000256" key="3">
    <source>
        <dbReference type="ARBA" id="ARBA00023002"/>
    </source>
</evidence>
<evidence type="ECO:0000259" key="5">
    <source>
        <dbReference type="Pfam" id="PF07731"/>
    </source>
</evidence>
<reference evidence="7" key="1">
    <citation type="submission" date="2021-02" db="EMBL/GenBank/DDBJ databases">
        <title>Natrosporangium hydrolyticum gen. nov., sp. nov, a haloalkaliphilic actinobacterium from a soda solonchak soil.</title>
        <authorList>
            <person name="Sorokin D.Y."/>
            <person name="Khijniak T.V."/>
            <person name="Zakharycheva A.P."/>
            <person name="Boueva O.V."/>
            <person name="Ariskina E.V."/>
            <person name="Hahnke R.L."/>
            <person name="Bunk B."/>
            <person name="Sproer C."/>
            <person name="Schumann P."/>
            <person name="Evtushenko L.I."/>
            <person name="Kublanov I.V."/>
        </authorList>
    </citation>
    <scope>NUCLEOTIDE SEQUENCE</scope>
    <source>
        <strain evidence="7">DSM 106523</strain>
    </source>
</reference>
<dbReference type="InterPro" id="IPR008972">
    <property type="entry name" value="Cupredoxin"/>
</dbReference>
<dbReference type="Proteomes" id="UP000662857">
    <property type="component" value="Chromosome"/>
</dbReference>
<dbReference type="KEGG" id="nhy:JQS43_05360"/>
<dbReference type="AlphaFoldDB" id="A0A895YP84"/>
<dbReference type="PANTHER" id="PTHR48267">
    <property type="entry name" value="CUPREDOXIN SUPERFAMILY PROTEIN"/>
    <property type="match status" value="1"/>
</dbReference>